<reference evidence="1 2" key="1">
    <citation type="journal article" date="2016" name="J. Virol.">
        <title>Concurrence of Iridovirus, Polyomavirus, and a Unique Member of a New Group of Fish Papillomaviruses in Lymphocystis Disease-Affected Gilthead Sea Bream.</title>
        <authorList>
            <person name="Lopez-Bueno A."/>
            <person name="Mavian C."/>
            <person name="Labella A.M."/>
            <person name="Castro D."/>
            <person name="Borrego J.J."/>
            <person name="Alcami A."/>
            <person name="Alejo A."/>
        </authorList>
    </citation>
    <scope>NUCLEOTIDE SEQUENCE [LARGE SCALE GENOMIC DNA]</scope>
    <source>
        <strain evidence="1">SA9</strain>
    </source>
</reference>
<gene>
    <name evidence="1" type="ORF">LCDVSa158R</name>
</gene>
<dbReference type="KEGG" id="vg:30902734"/>
<dbReference type="Proteomes" id="UP000149121">
    <property type="component" value="Segment"/>
</dbReference>
<evidence type="ECO:0000313" key="2">
    <source>
        <dbReference type="Proteomes" id="UP000149121"/>
    </source>
</evidence>
<protein>
    <submittedName>
        <fullName evidence="1">Uncharacterized protein</fullName>
    </submittedName>
</protein>
<dbReference type="EMBL" id="KX643370">
    <property type="protein sequence ID" value="AOC55242.1"/>
    <property type="molecule type" value="Genomic_DNA"/>
</dbReference>
<keyword evidence="2" id="KW-1185">Reference proteome</keyword>
<accession>A0A1B2RW63</accession>
<proteinExistence type="predicted"/>
<sequence>MYKNNLRSNILIVDLRLSRKQTSVRSISRINFLDKNFIIFKPQNSPSKL</sequence>
<organism evidence="1 2">
    <name type="scientific">Lymphocystis disease virus 3</name>
    <dbReference type="NCBI Taxonomy" id="2560566"/>
    <lineage>
        <taxon>Viruses</taxon>
        <taxon>Varidnaviria</taxon>
        <taxon>Bamfordvirae</taxon>
        <taxon>Nucleocytoviricota</taxon>
        <taxon>Megaviricetes</taxon>
        <taxon>Pimascovirales</taxon>
        <taxon>Pimascovirales incertae sedis</taxon>
        <taxon>Iridoviridae</taxon>
        <taxon>Alphairidovirinae</taxon>
        <taxon>Lymphocystivirus</taxon>
        <taxon>Lymphocystivirus sparus1</taxon>
    </lineage>
</organism>
<evidence type="ECO:0000313" key="1">
    <source>
        <dbReference type="EMBL" id="AOC55242.1"/>
    </source>
</evidence>
<name>A0A1B2RW63_9VIRU</name>